<organism evidence="1">
    <name type="scientific">Anguilla anguilla</name>
    <name type="common">European freshwater eel</name>
    <name type="synonym">Muraena anguilla</name>
    <dbReference type="NCBI Taxonomy" id="7936"/>
    <lineage>
        <taxon>Eukaryota</taxon>
        <taxon>Metazoa</taxon>
        <taxon>Chordata</taxon>
        <taxon>Craniata</taxon>
        <taxon>Vertebrata</taxon>
        <taxon>Euteleostomi</taxon>
        <taxon>Actinopterygii</taxon>
        <taxon>Neopterygii</taxon>
        <taxon>Teleostei</taxon>
        <taxon>Anguilliformes</taxon>
        <taxon>Anguillidae</taxon>
        <taxon>Anguilla</taxon>
    </lineage>
</organism>
<proteinExistence type="predicted"/>
<dbReference type="AlphaFoldDB" id="A0A0E9PCM1"/>
<reference evidence="1" key="1">
    <citation type="submission" date="2014-11" db="EMBL/GenBank/DDBJ databases">
        <authorList>
            <person name="Amaro Gonzalez C."/>
        </authorList>
    </citation>
    <scope>NUCLEOTIDE SEQUENCE</scope>
</reference>
<sequence length="42" mass="4889">MQSDIPLHTDFKQSHRKLLKTTTNQSVQSLHFSNPSFVVQMM</sequence>
<name>A0A0E9PCM1_ANGAN</name>
<accession>A0A0E9PCM1</accession>
<evidence type="ECO:0000313" key="1">
    <source>
        <dbReference type="EMBL" id="JAH02406.1"/>
    </source>
</evidence>
<protein>
    <submittedName>
        <fullName evidence="1">Uncharacterized protein</fullName>
    </submittedName>
</protein>
<reference evidence="1" key="2">
    <citation type="journal article" date="2015" name="Fish Shellfish Immunol.">
        <title>Early steps in the European eel (Anguilla anguilla)-Vibrio vulnificus interaction in the gills: Role of the RtxA13 toxin.</title>
        <authorList>
            <person name="Callol A."/>
            <person name="Pajuelo D."/>
            <person name="Ebbesson L."/>
            <person name="Teles M."/>
            <person name="MacKenzie S."/>
            <person name="Amaro C."/>
        </authorList>
    </citation>
    <scope>NUCLEOTIDE SEQUENCE</scope>
</reference>
<dbReference type="EMBL" id="GBXM01106171">
    <property type="protein sequence ID" value="JAH02406.1"/>
    <property type="molecule type" value="Transcribed_RNA"/>
</dbReference>